<keyword evidence="9" id="KW-0868">Chloride</keyword>
<dbReference type="PANTHER" id="PTHR43447">
    <property type="entry name" value="ALPHA-AMYLASE"/>
    <property type="match status" value="1"/>
</dbReference>
<dbReference type="SMART" id="SM00642">
    <property type="entry name" value="Aamy"/>
    <property type="match status" value="1"/>
</dbReference>
<dbReference type="InterPro" id="IPR017853">
    <property type="entry name" value="GH"/>
</dbReference>
<dbReference type="GO" id="GO:0005975">
    <property type="term" value="P:carbohydrate metabolic process"/>
    <property type="evidence" value="ECO:0007669"/>
    <property type="project" value="InterPro"/>
</dbReference>
<accession>A0A8S3Z4L4</accession>
<dbReference type="Proteomes" id="UP000678393">
    <property type="component" value="Unassembled WGS sequence"/>
</dbReference>
<evidence type="ECO:0000259" key="16">
    <source>
        <dbReference type="SMART" id="SM00642"/>
    </source>
</evidence>
<evidence type="ECO:0000256" key="6">
    <source>
        <dbReference type="ARBA" id="ARBA00022723"/>
    </source>
</evidence>
<dbReference type="CDD" id="cd11317">
    <property type="entry name" value="AmyAc_bac_euk_AmyA"/>
    <property type="match status" value="1"/>
</dbReference>
<name>A0A8S3Z4L4_9EUPU</name>
<dbReference type="InterPro" id="IPR031319">
    <property type="entry name" value="A-amylase_C"/>
</dbReference>
<dbReference type="Gene3D" id="3.20.20.80">
    <property type="entry name" value="Glycosidases"/>
    <property type="match status" value="1"/>
</dbReference>
<evidence type="ECO:0000313" key="17">
    <source>
        <dbReference type="EMBL" id="CAG5124454.1"/>
    </source>
</evidence>
<comment type="cofactor">
    <cofactor evidence="3">
        <name>chloride</name>
        <dbReference type="ChEBI" id="CHEBI:17996"/>
    </cofactor>
</comment>
<evidence type="ECO:0000256" key="8">
    <source>
        <dbReference type="ARBA" id="ARBA00022837"/>
    </source>
</evidence>
<evidence type="ECO:0000256" key="14">
    <source>
        <dbReference type="SAM" id="SignalP"/>
    </source>
</evidence>
<dbReference type="AlphaFoldDB" id="A0A8S3Z4L4"/>
<dbReference type="EMBL" id="CAJHNH020001779">
    <property type="protein sequence ID" value="CAG5124454.1"/>
    <property type="molecule type" value="Genomic_DNA"/>
</dbReference>
<dbReference type="InterPro" id="IPR013780">
    <property type="entry name" value="Glyco_hydro_b"/>
</dbReference>
<feature type="domain" description="Glycosyl hydrolase family 13 catalytic" evidence="16">
    <location>
        <begin position="28"/>
        <end position="384"/>
    </location>
</feature>
<dbReference type="EC" id="3.2.1.1" evidence="5 13"/>
<evidence type="ECO:0000256" key="3">
    <source>
        <dbReference type="ARBA" id="ARBA00001923"/>
    </source>
</evidence>
<organism evidence="17 18">
    <name type="scientific">Candidula unifasciata</name>
    <dbReference type="NCBI Taxonomy" id="100452"/>
    <lineage>
        <taxon>Eukaryota</taxon>
        <taxon>Metazoa</taxon>
        <taxon>Spiralia</taxon>
        <taxon>Lophotrochozoa</taxon>
        <taxon>Mollusca</taxon>
        <taxon>Gastropoda</taxon>
        <taxon>Heterobranchia</taxon>
        <taxon>Euthyneura</taxon>
        <taxon>Panpulmonata</taxon>
        <taxon>Eupulmonata</taxon>
        <taxon>Stylommatophora</taxon>
        <taxon>Helicina</taxon>
        <taxon>Helicoidea</taxon>
        <taxon>Geomitridae</taxon>
        <taxon>Candidula</taxon>
    </lineage>
</organism>
<keyword evidence="11 13" id="KW-0326">Glycosidase</keyword>
<evidence type="ECO:0000256" key="11">
    <source>
        <dbReference type="ARBA" id="ARBA00023295"/>
    </source>
</evidence>
<sequence length="669" mass="74142">MFFLVVVFLQSTGTLGFDYHDPHCGGKQVIVHLFNWKWTDIALECERYLGPKGFCAVQISPPNEHLVEQPKRPWSERYAPVSYKLTSRSGTEAELKDMVARCKVAGVRIYADAVINHMCGVGFSGVGSAGSHFDAEKRDFPGVPYSVTDFNMGSRCPNADDQIHNYDNLDEVRNCSLGGLTDLNQRVEWVRQKIADYLNSLIDIGVAGFRIDAAKHIWPEDLSNIFSRLHSVDGGTPFVYNEVVPQGAVKLEEYFPLGYVTEFRYGDSVRAAVNNFNELRGVVHSGMLTTENALVFVDNHDTQRTGQLNFKSPAEYKRAQAFTQAFNYGFTSVMSSYQFTEQSDPPPHDGDVIKDVIINADGSCGNGWVCEHRWKPIGNMARFRNDVVNTGLLNWNVQGDIISFSRGNVGFFAMGKTTFNINVNTGLPQGDYCDLISDCAMKIQVDGSGRAQVRPHDAGEPFVAFTTTSKNGGDRSAPTLIFKRTVILIEDKSGAGADLFIRGGIGHSHRPDCTTDAVTSSCSIPIRHRTPGTSSYYNKVNTWSKGDNFLDWYGPEAAQEEFQTTKADGTPAYRSTNIPGQPGYFSLNTYGPNYWVIDVDMDCSRTDGDYFEFKAIANGVWEEDVSPSGRCSGDSPGNLPYPSVNHFAKCGYLNVFHLNSRECQARSLP</sequence>
<evidence type="ECO:0000259" key="15">
    <source>
        <dbReference type="SMART" id="SM00632"/>
    </source>
</evidence>
<evidence type="ECO:0000256" key="7">
    <source>
        <dbReference type="ARBA" id="ARBA00022801"/>
    </source>
</evidence>
<dbReference type="PRINTS" id="PR00110">
    <property type="entry name" value="ALPHAAMYLASE"/>
</dbReference>
<evidence type="ECO:0000313" key="18">
    <source>
        <dbReference type="Proteomes" id="UP000678393"/>
    </source>
</evidence>
<keyword evidence="6" id="KW-0479">Metal-binding</keyword>
<dbReference type="Pfam" id="PF00128">
    <property type="entry name" value="Alpha-amylase"/>
    <property type="match status" value="1"/>
</dbReference>
<evidence type="ECO:0000256" key="10">
    <source>
        <dbReference type="ARBA" id="ARBA00023277"/>
    </source>
</evidence>
<comment type="caution">
    <text evidence="17">The sequence shown here is derived from an EMBL/GenBank/DDBJ whole genome shotgun (WGS) entry which is preliminary data.</text>
</comment>
<keyword evidence="8" id="KW-0106">Calcium</keyword>
<dbReference type="OrthoDB" id="550577at2759"/>
<protein>
    <recommendedName>
        <fullName evidence="5 13">Alpha-amylase</fullName>
        <ecNumber evidence="5 13">3.2.1.1</ecNumber>
    </recommendedName>
</protein>
<reference evidence="17" key="1">
    <citation type="submission" date="2021-04" db="EMBL/GenBank/DDBJ databases">
        <authorList>
            <consortium name="Molecular Ecology Group"/>
        </authorList>
    </citation>
    <scope>NUCLEOTIDE SEQUENCE</scope>
</reference>
<evidence type="ECO:0000256" key="1">
    <source>
        <dbReference type="ARBA" id="ARBA00000548"/>
    </source>
</evidence>
<evidence type="ECO:0000256" key="5">
    <source>
        <dbReference type="ARBA" id="ARBA00012595"/>
    </source>
</evidence>
<keyword evidence="14" id="KW-0732">Signal</keyword>
<comment type="cofactor">
    <cofactor evidence="2">
        <name>Ca(2+)</name>
        <dbReference type="ChEBI" id="CHEBI:29108"/>
    </cofactor>
</comment>
<dbReference type="GO" id="GO:0046872">
    <property type="term" value="F:metal ion binding"/>
    <property type="evidence" value="ECO:0007669"/>
    <property type="project" value="UniProtKB-KW"/>
</dbReference>
<dbReference type="InterPro" id="IPR006047">
    <property type="entry name" value="GH13_cat_dom"/>
</dbReference>
<evidence type="ECO:0000256" key="13">
    <source>
        <dbReference type="RuleBase" id="RU361134"/>
    </source>
</evidence>
<keyword evidence="10 13" id="KW-0119">Carbohydrate metabolism</keyword>
<comment type="similarity">
    <text evidence="4 12">Belongs to the glycosyl hydrolase 13 family.</text>
</comment>
<evidence type="ECO:0000256" key="2">
    <source>
        <dbReference type="ARBA" id="ARBA00001913"/>
    </source>
</evidence>
<evidence type="ECO:0000256" key="4">
    <source>
        <dbReference type="ARBA" id="ARBA00008061"/>
    </source>
</evidence>
<feature type="chain" id="PRO_5035811584" description="Alpha-amylase" evidence="14">
    <location>
        <begin position="17"/>
        <end position="669"/>
    </location>
</feature>
<keyword evidence="18" id="KW-1185">Reference proteome</keyword>
<proteinExistence type="inferred from homology"/>
<comment type="catalytic activity">
    <reaction evidence="1 13">
        <text>Endohydrolysis of (1-&gt;4)-alpha-D-glucosidic linkages in polysaccharides containing three or more (1-&gt;4)-alpha-linked D-glucose units.</text>
        <dbReference type="EC" id="3.2.1.1"/>
    </reaction>
</comment>
<dbReference type="InterPro" id="IPR006046">
    <property type="entry name" value="Alpha_amylase"/>
</dbReference>
<dbReference type="SUPFAM" id="SSF51011">
    <property type="entry name" value="Glycosyl hydrolase domain"/>
    <property type="match status" value="1"/>
</dbReference>
<feature type="signal peptide" evidence="14">
    <location>
        <begin position="1"/>
        <end position="16"/>
    </location>
</feature>
<keyword evidence="7 13" id="KW-0378">Hydrolase</keyword>
<feature type="domain" description="Alpha-amylase C-terminal" evidence="15">
    <location>
        <begin position="393"/>
        <end position="470"/>
    </location>
</feature>
<dbReference type="GO" id="GO:0004556">
    <property type="term" value="F:alpha-amylase activity"/>
    <property type="evidence" value="ECO:0007669"/>
    <property type="project" value="UniProtKB-UniRule"/>
</dbReference>
<evidence type="ECO:0000256" key="12">
    <source>
        <dbReference type="RuleBase" id="RU003615"/>
    </source>
</evidence>
<dbReference type="SUPFAM" id="SSF51445">
    <property type="entry name" value="(Trans)glycosidases"/>
    <property type="match status" value="1"/>
</dbReference>
<dbReference type="Gene3D" id="2.60.40.1180">
    <property type="entry name" value="Golgi alpha-mannosidase II"/>
    <property type="match status" value="1"/>
</dbReference>
<evidence type="ECO:0000256" key="9">
    <source>
        <dbReference type="ARBA" id="ARBA00023214"/>
    </source>
</evidence>
<dbReference type="SMART" id="SM00632">
    <property type="entry name" value="Aamy_C"/>
    <property type="match status" value="1"/>
</dbReference>
<gene>
    <name evidence="17" type="ORF">CUNI_LOCUS10012</name>
</gene>